<feature type="domain" description="Transposase IS66 central" evidence="2">
    <location>
        <begin position="170"/>
        <end position="449"/>
    </location>
</feature>
<sequence>MGNELNNLSKETLIQVVFEKDSQLEQKDSQLEHYAQLVAKLQRMLFGTKSEKFKTEPVDQNQLALSFEELARKSPQAKDEQTVKEKTTCEPKKKKHPGRHKLPDNLPEHVIVIQPQESIEGLVKIGEERTEILEMAPAKFFKLVIIRPKYAKTDEQGVLIGEIPCRPIEKCLAGNALLAHLLIGKYVDHLPLYRLGLIFKRLGMVIPPSTIDGWVRQLGRLLEPLYDAMVNIVKQDGYLQADETPTRVLDKSKKGKCHLGYYWVYHAPLKQMVVFDYQRGRSKDAPRKILDDFHGYLQTDGYAVYNQYDSKKGVTHLACWAHARRYFEQSLTQDKARGEFVMTKIQKLYAIERKVKEFTAQDRKAYRLEKALPIINQLGQFITGENKKVLPKSLIGKAFNYTVKLWDNLQHYLYNGDLHIDNNLIENAIRPNALGRKNYLFAGSDNGAKRTAMFYSFFGTCKINGINPDHWLTCVLENIADHKVNKLHELFPQNFLKKVDM</sequence>
<dbReference type="NCBIfam" id="NF033517">
    <property type="entry name" value="transpos_IS66"/>
    <property type="match status" value="1"/>
</dbReference>
<protein>
    <submittedName>
        <fullName evidence="5">Mobile element protein</fullName>
    </submittedName>
</protein>
<dbReference type="InterPro" id="IPR024463">
    <property type="entry name" value="Transposase_TnpC_homeodom"/>
</dbReference>
<accession>A0A3B0VFX7</accession>
<dbReference type="Pfam" id="PF03050">
    <property type="entry name" value="DDE_Tnp_IS66"/>
    <property type="match status" value="1"/>
</dbReference>
<name>A0A3B0VFX7_9ZZZZ</name>
<evidence type="ECO:0000256" key="1">
    <source>
        <dbReference type="SAM" id="MobiDB-lite"/>
    </source>
</evidence>
<evidence type="ECO:0000313" key="5">
    <source>
        <dbReference type="EMBL" id="VAW42518.1"/>
    </source>
</evidence>
<dbReference type="InterPro" id="IPR052344">
    <property type="entry name" value="Transposase-related"/>
</dbReference>
<dbReference type="InterPro" id="IPR039552">
    <property type="entry name" value="IS66_C"/>
</dbReference>
<dbReference type="Pfam" id="PF13007">
    <property type="entry name" value="LZ_Tnp_IS66"/>
    <property type="match status" value="1"/>
</dbReference>
<dbReference type="PANTHER" id="PTHR33678:SF1">
    <property type="entry name" value="BLL1576 PROTEIN"/>
    <property type="match status" value="1"/>
</dbReference>
<feature type="compositionally biased region" description="Basic and acidic residues" evidence="1">
    <location>
        <begin position="74"/>
        <end position="91"/>
    </location>
</feature>
<dbReference type="PANTHER" id="PTHR33678">
    <property type="entry name" value="BLL1576 PROTEIN"/>
    <property type="match status" value="1"/>
</dbReference>
<dbReference type="Pfam" id="PF13817">
    <property type="entry name" value="DDE_Tnp_IS66_C"/>
    <property type="match status" value="1"/>
</dbReference>
<feature type="region of interest" description="Disordered" evidence="1">
    <location>
        <begin position="74"/>
        <end position="101"/>
    </location>
</feature>
<evidence type="ECO:0000259" key="2">
    <source>
        <dbReference type="Pfam" id="PF03050"/>
    </source>
</evidence>
<proteinExistence type="predicted"/>
<organism evidence="5">
    <name type="scientific">hydrothermal vent metagenome</name>
    <dbReference type="NCBI Taxonomy" id="652676"/>
    <lineage>
        <taxon>unclassified sequences</taxon>
        <taxon>metagenomes</taxon>
        <taxon>ecological metagenomes</taxon>
    </lineage>
</organism>
<feature type="domain" description="Transposase IS66 C-terminal" evidence="4">
    <location>
        <begin position="456"/>
        <end position="492"/>
    </location>
</feature>
<evidence type="ECO:0000259" key="3">
    <source>
        <dbReference type="Pfam" id="PF13007"/>
    </source>
</evidence>
<gene>
    <name evidence="5" type="ORF">MNBD_GAMMA01-242</name>
</gene>
<dbReference type="AlphaFoldDB" id="A0A3B0VFX7"/>
<evidence type="ECO:0000259" key="4">
    <source>
        <dbReference type="Pfam" id="PF13817"/>
    </source>
</evidence>
<reference evidence="5" key="1">
    <citation type="submission" date="2018-06" db="EMBL/GenBank/DDBJ databases">
        <authorList>
            <person name="Zhirakovskaya E."/>
        </authorList>
    </citation>
    <scope>NUCLEOTIDE SEQUENCE</scope>
</reference>
<dbReference type="EMBL" id="UOEW01000365">
    <property type="protein sequence ID" value="VAW42518.1"/>
    <property type="molecule type" value="Genomic_DNA"/>
</dbReference>
<dbReference type="InterPro" id="IPR004291">
    <property type="entry name" value="Transposase_IS66_central"/>
</dbReference>
<feature type="domain" description="Transposase TnpC homeodomain" evidence="3">
    <location>
        <begin position="35"/>
        <end position="108"/>
    </location>
</feature>